<dbReference type="SUPFAM" id="SSF46785">
    <property type="entry name" value="Winged helix' DNA-binding domain"/>
    <property type="match status" value="1"/>
</dbReference>
<reference evidence="2 3" key="1">
    <citation type="submission" date="2018-01" db="EMBL/GenBank/DDBJ databases">
        <title>Draft genome sequence of Jiangella sp. GTF31.</title>
        <authorList>
            <person name="Sahin N."/>
            <person name="Ay H."/>
            <person name="Saygin H."/>
        </authorList>
    </citation>
    <scope>NUCLEOTIDE SEQUENCE [LARGE SCALE GENOMIC DNA]</scope>
    <source>
        <strain evidence="2 3">GTF31</strain>
    </source>
</reference>
<comment type="caution">
    <text evidence="2">The sequence shown here is derived from an EMBL/GenBank/DDBJ whole genome shotgun (WGS) entry which is preliminary data.</text>
</comment>
<protein>
    <submittedName>
        <fullName evidence="2">PadR family transcriptional regulator</fullName>
    </submittedName>
</protein>
<keyword evidence="3" id="KW-1185">Reference proteome</keyword>
<evidence type="ECO:0000259" key="1">
    <source>
        <dbReference type="Pfam" id="PF03551"/>
    </source>
</evidence>
<evidence type="ECO:0000313" key="2">
    <source>
        <dbReference type="EMBL" id="PZF81919.1"/>
    </source>
</evidence>
<dbReference type="Gene3D" id="1.10.10.10">
    <property type="entry name" value="Winged helix-like DNA-binding domain superfamily/Winged helix DNA-binding domain"/>
    <property type="match status" value="1"/>
</dbReference>
<sequence length="173" mass="19018">MLDAMLAFLAKEPCHGYELWSRLQTSLGPLGGGLNTGQVYMTLRRLERAELVEAATVERDDALDRKVYTVTPKGRARVQVWLSAVTWDKQPATEFHLKLVAAAGGLADPIALIDAQRAELIRRLADAQRTALAHPGDATPALLLAGVILRLEADLEWLDLCVRHWQRSGATEA</sequence>
<dbReference type="PANTHER" id="PTHR33169">
    <property type="entry name" value="PADR-FAMILY TRANSCRIPTIONAL REGULATOR"/>
    <property type="match status" value="1"/>
</dbReference>
<dbReference type="Proteomes" id="UP000248764">
    <property type="component" value="Unassembled WGS sequence"/>
</dbReference>
<accession>A0A2W2C0X9</accession>
<gene>
    <name evidence="2" type="ORF">C1I92_19020</name>
</gene>
<dbReference type="InterPro" id="IPR036390">
    <property type="entry name" value="WH_DNA-bd_sf"/>
</dbReference>
<evidence type="ECO:0000313" key="3">
    <source>
        <dbReference type="Proteomes" id="UP000248764"/>
    </source>
</evidence>
<name>A0A2W2C0X9_9ACTN</name>
<feature type="domain" description="Transcription regulator PadR N-terminal" evidence="1">
    <location>
        <begin position="5"/>
        <end position="78"/>
    </location>
</feature>
<dbReference type="Pfam" id="PF03551">
    <property type="entry name" value="PadR"/>
    <property type="match status" value="1"/>
</dbReference>
<proteinExistence type="predicted"/>
<dbReference type="InterPro" id="IPR036388">
    <property type="entry name" value="WH-like_DNA-bd_sf"/>
</dbReference>
<dbReference type="InterPro" id="IPR005149">
    <property type="entry name" value="Tscrpt_reg_PadR_N"/>
</dbReference>
<dbReference type="EMBL" id="POTW01000048">
    <property type="protein sequence ID" value="PZF81919.1"/>
    <property type="molecule type" value="Genomic_DNA"/>
</dbReference>
<dbReference type="AlphaFoldDB" id="A0A2W2C0X9"/>
<dbReference type="InterPro" id="IPR052509">
    <property type="entry name" value="Metal_resp_DNA-bind_regulator"/>
</dbReference>
<dbReference type="PANTHER" id="PTHR33169:SF27">
    <property type="entry name" value="TRANSCRIPTIONAL REGULATOR PADR FAMILY PROTEIN"/>
    <property type="match status" value="1"/>
</dbReference>
<organism evidence="2 3">
    <name type="scientific">Jiangella anatolica</name>
    <dbReference type="NCBI Taxonomy" id="2670374"/>
    <lineage>
        <taxon>Bacteria</taxon>
        <taxon>Bacillati</taxon>
        <taxon>Actinomycetota</taxon>
        <taxon>Actinomycetes</taxon>
        <taxon>Jiangellales</taxon>
        <taxon>Jiangellaceae</taxon>
        <taxon>Jiangella</taxon>
    </lineage>
</organism>